<dbReference type="EnsemblMetazoa" id="tetur06g06390.1">
    <property type="protein sequence ID" value="tetur06g06390.1"/>
    <property type="gene ID" value="tetur06g06390"/>
</dbReference>
<evidence type="ECO:0000256" key="1">
    <source>
        <dbReference type="SAM" id="MobiDB-lite"/>
    </source>
</evidence>
<feature type="region of interest" description="Disordered" evidence="1">
    <location>
        <begin position="1"/>
        <end position="34"/>
    </location>
</feature>
<dbReference type="AlphaFoldDB" id="T1K820"/>
<accession>T1K820</accession>
<name>T1K820_TETUR</name>
<evidence type="ECO:0000313" key="3">
    <source>
        <dbReference type="Proteomes" id="UP000015104"/>
    </source>
</evidence>
<dbReference type="HOGENOM" id="CLU_998617_0_0_1"/>
<keyword evidence="3" id="KW-1185">Reference proteome</keyword>
<protein>
    <submittedName>
        <fullName evidence="2">Uncharacterized protein</fullName>
    </submittedName>
</protein>
<proteinExistence type="predicted"/>
<dbReference type="EMBL" id="CAEY01001817">
    <property type="status" value="NOT_ANNOTATED_CDS"/>
    <property type="molecule type" value="Genomic_DNA"/>
</dbReference>
<feature type="compositionally biased region" description="Polar residues" evidence="1">
    <location>
        <begin position="1"/>
        <end position="23"/>
    </location>
</feature>
<sequence length="279" mass="31953">MPNGQADQQVMSEPSDINLTTQEKGLPKKRGRPKGYKPAFTWTLEKSIQLLSKRKEMDCEFIGAYAKSDVWIKLINSLGWNVGWKTVRDKFMNLKKLYNKKPATGVAGSYRDSVASQELFELISYFCDGSHKNNPPKVIDSCLTSSTEQETNQNESQFIPSAMDDLQFEEIPENQSDNLHSSEPLDDDFNFSDLNANLRSRSPTIDDEETNRPSKKVRRYTSYRDIFLGNAKVLNKIAQDFTRFTNAACPLYESWKNAADQENLRRNVNTEQQNQEPDP</sequence>
<feature type="compositionally biased region" description="Polar residues" evidence="1">
    <location>
        <begin position="192"/>
        <end position="203"/>
    </location>
</feature>
<evidence type="ECO:0000313" key="2">
    <source>
        <dbReference type="EnsemblMetazoa" id="tetur06g06390.1"/>
    </source>
</evidence>
<organism evidence="2 3">
    <name type="scientific">Tetranychus urticae</name>
    <name type="common">Two-spotted spider mite</name>
    <dbReference type="NCBI Taxonomy" id="32264"/>
    <lineage>
        <taxon>Eukaryota</taxon>
        <taxon>Metazoa</taxon>
        <taxon>Ecdysozoa</taxon>
        <taxon>Arthropoda</taxon>
        <taxon>Chelicerata</taxon>
        <taxon>Arachnida</taxon>
        <taxon>Acari</taxon>
        <taxon>Acariformes</taxon>
        <taxon>Trombidiformes</taxon>
        <taxon>Prostigmata</taxon>
        <taxon>Eleutherengona</taxon>
        <taxon>Raphignathae</taxon>
        <taxon>Tetranychoidea</taxon>
        <taxon>Tetranychidae</taxon>
        <taxon>Tetranychus</taxon>
    </lineage>
</organism>
<feature type="region of interest" description="Disordered" evidence="1">
    <location>
        <begin position="175"/>
        <end position="217"/>
    </location>
</feature>
<reference evidence="2" key="2">
    <citation type="submission" date="2015-06" db="UniProtKB">
        <authorList>
            <consortium name="EnsemblMetazoa"/>
        </authorList>
    </citation>
    <scope>IDENTIFICATION</scope>
</reference>
<reference evidence="3" key="1">
    <citation type="submission" date="2011-08" db="EMBL/GenBank/DDBJ databases">
        <authorList>
            <person name="Rombauts S."/>
        </authorList>
    </citation>
    <scope>NUCLEOTIDE SEQUENCE</scope>
    <source>
        <strain evidence="3">London</strain>
    </source>
</reference>
<dbReference type="Proteomes" id="UP000015104">
    <property type="component" value="Unassembled WGS sequence"/>
</dbReference>